<feature type="active site" description="Proton donor" evidence="4">
    <location>
        <position position="145"/>
    </location>
</feature>
<comment type="pathway">
    <text evidence="4">Quinol/quinone metabolism; menaquinone biosynthesis.</text>
</comment>
<dbReference type="InterPro" id="IPR013342">
    <property type="entry name" value="Mandelate_racemase_C"/>
</dbReference>
<proteinExistence type="inferred from homology"/>
<dbReference type="SFLD" id="SFLDG00180">
    <property type="entry name" value="muconate_cycloisomerase"/>
    <property type="match status" value="1"/>
</dbReference>
<dbReference type="InterPro" id="IPR036849">
    <property type="entry name" value="Enolase-like_C_sf"/>
</dbReference>
<comment type="cofactor">
    <cofactor evidence="4">
        <name>a divalent metal cation</name>
        <dbReference type="ChEBI" id="CHEBI:60240"/>
    </cofactor>
</comment>
<dbReference type="GO" id="GO:0016853">
    <property type="term" value="F:isomerase activity"/>
    <property type="evidence" value="ECO:0007669"/>
    <property type="project" value="UniProtKB-KW"/>
</dbReference>
<evidence type="ECO:0000256" key="1">
    <source>
        <dbReference type="ARBA" id="ARBA00022723"/>
    </source>
</evidence>
<dbReference type="STRING" id="1278298.GCA_000428685_00820"/>
<keyword evidence="4" id="KW-0474">Menaquinone biosynthesis</keyword>
<evidence type="ECO:0000256" key="3">
    <source>
        <dbReference type="ARBA" id="ARBA00023239"/>
    </source>
</evidence>
<dbReference type="GO" id="GO:0000287">
    <property type="term" value="F:magnesium ion binding"/>
    <property type="evidence" value="ECO:0007669"/>
    <property type="project" value="UniProtKB-UniRule"/>
</dbReference>
<dbReference type="PANTHER" id="PTHR48073">
    <property type="entry name" value="O-SUCCINYLBENZOATE SYNTHASE-RELATED"/>
    <property type="match status" value="1"/>
</dbReference>
<comment type="function">
    <text evidence="4">Converts 2-succinyl-6-hydroxy-2,4-cyclohexadiene-1-carboxylate (SHCHC) to 2-succinylbenzoate (OSB).</text>
</comment>
<dbReference type="EC" id="4.2.1.113" evidence="4"/>
<evidence type="ECO:0000313" key="6">
    <source>
        <dbReference type="EMBL" id="VEG75959.1"/>
    </source>
</evidence>
<dbReference type="KEGG" id="asla:NCTC11923_02640"/>
<keyword evidence="6" id="KW-0413">Isomerase</keyword>
<comment type="pathway">
    <text evidence="4">Quinol/quinone metabolism; 1,4-dihydroxy-2-naphthoate biosynthesis; 1,4-dihydroxy-2-naphthoate from chorismate: step 4/7.</text>
</comment>
<sequence>MASVGSVGGRRGFPYPGAVTSEPTAPGGELDLAALRAQDPTGLLEGIDRAIAWDIPLSTRFRGLTRRDGVLLHGPGGWGEVAPFWDYGSEAAAPWLAAGLAQARGVVAPPRYRDSIPVNVTVPQMPSSQAHKLVVISGASTAKVKVAGDRDLAGDLERLEAVRDALGPDGKIRIDANGGWDLDTARDVLPQLDTAAGGLEYVEQPCVSVEDLAALRRDVEVPIAADESIRLSADPLQVARQEAADVVILKAAPLGGMHRALDLADRLGIPAVVSSALDTSVGLAAGAALAASLPRLRHACGLGTARLLRSDVADPALTPREGALEVRQAVVSSDHLQAVEARADLAARWQARLGHLMGALRARREREARDPSRAVAGLPL</sequence>
<name>A0A3S4SH83_9ACTO</name>
<dbReference type="UniPathway" id="UPA01057">
    <property type="reaction ID" value="UER00165"/>
</dbReference>
<dbReference type="Proteomes" id="UP000276899">
    <property type="component" value="Chromosome"/>
</dbReference>
<reference evidence="6 7" key="1">
    <citation type="submission" date="2018-12" db="EMBL/GenBank/DDBJ databases">
        <authorList>
            <consortium name="Pathogen Informatics"/>
        </authorList>
    </citation>
    <scope>NUCLEOTIDE SEQUENCE [LARGE SCALE GENOMIC DNA]</scope>
    <source>
        <strain evidence="6 7">NCTC11923</strain>
    </source>
</reference>
<organism evidence="6 7">
    <name type="scientific">Actinomyces slackii</name>
    <dbReference type="NCBI Taxonomy" id="52774"/>
    <lineage>
        <taxon>Bacteria</taxon>
        <taxon>Bacillati</taxon>
        <taxon>Actinomycetota</taxon>
        <taxon>Actinomycetes</taxon>
        <taxon>Actinomycetales</taxon>
        <taxon>Actinomycetaceae</taxon>
        <taxon>Actinomyces</taxon>
    </lineage>
</organism>
<dbReference type="HAMAP" id="MF_00470">
    <property type="entry name" value="MenC_1"/>
    <property type="match status" value="1"/>
</dbReference>
<feature type="binding site" evidence="4">
    <location>
        <position position="203"/>
    </location>
    <ligand>
        <name>Mg(2+)</name>
        <dbReference type="ChEBI" id="CHEBI:18420"/>
    </ligand>
</feature>
<dbReference type="Pfam" id="PF13378">
    <property type="entry name" value="MR_MLE_C"/>
    <property type="match status" value="1"/>
</dbReference>
<dbReference type="InterPro" id="IPR010196">
    <property type="entry name" value="OSB_synthase_MenC1"/>
</dbReference>
<evidence type="ECO:0000256" key="2">
    <source>
        <dbReference type="ARBA" id="ARBA00022842"/>
    </source>
</evidence>
<dbReference type="SMART" id="SM00922">
    <property type="entry name" value="MR_MLE"/>
    <property type="match status" value="1"/>
</dbReference>
<feature type="active site" description="Proton acceptor" evidence="4">
    <location>
        <position position="250"/>
    </location>
</feature>
<dbReference type="SUPFAM" id="SSF51604">
    <property type="entry name" value="Enolase C-terminal domain-like"/>
    <property type="match status" value="1"/>
</dbReference>
<comment type="catalytic activity">
    <reaction evidence="4">
        <text>(1R,6R)-6-hydroxy-2-succinyl-cyclohexa-2,4-diene-1-carboxylate = 2-succinylbenzoate + H2O</text>
        <dbReference type="Rhea" id="RHEA:10196"/>
        <dbReference type="ChEBI" id="CHEBI:15377"/>
        <dbReference type="ChEBI" id="CHEBI:18325"/>
        <dbReference type="ChEBI" id="CHEBI:58689"/>
        <dbReference type="EC" id="4.2.1.113"/>
    </reaction>
</comment>
<dbReference type="SFLD" id="SFLDF00009">
    <property type="entry name" value="o-succinylbenzoate_synthase"/>
    <property type="match status" value="1"/>
</dbReference>
<dbReference type="GO" id="GO:0043748">
    <property type="term" value="F:O-succinylbenzoate synthase activity"/>
    <property type="evidence" value="ECO:0007669"/>
    <property type="project" value="UniProtKB-EC"/>
</dbReference>
<evidence type="ECO:0000256" key="4">
    <source>
        <dbReference type="HAMAP-Rule" id="MF_00470"/>
    </source>
</evidence>
<dbReference type="EMBL" id="LR134363">
    <property type="protein sequence ID" value="VEG75959.1"/>
    <property type="molecule type" value="Genomic_DNA"/>
</dbReference>
<protein>
    <recommendedName>
        <fullName evidence="4">o-succinylbenzoate synthase</fullName>
        <shortName evidence="4">OSB synthase</shortName>
        <shortName evidence="4">OSBS</shortName>
        <ecNumber evidence="4">4.2.1.113</ecNumber>
    </recommendedName>
    <alternativeName>
        <fullName evidence="4">4-(2'-carboxyphenyl)-4-oxybutyric acid synthase</fullName>
    </alternativeName>
    <alternativeName>
        <fullName evidence="4">o-succinylbenzoic acid synthase</fullName>
    </alternativeName>
</protein>
<dbReference type="PANTHER" id="PTHR48073:SF2">
    <property type="entry name" value="O-SUCCINYLBENZOATE SYNTHASE"/>
    <property type="match status" value="1"/>
</dbReference>
<feature type="binding site" evidence="4">
    <location>
        <position position="226"/>
    </location>
    <ligand>
        <name>Mg(2+)</name>
        <dbReference type="ChEBI" id="CHEBI:18420"/>
    </ligand>
</feature>
<evidence type="ECO:0000313" key="7">
    <source>
        <dbReference type="Proteomes" id="UP000276899"/>
    </source>
</evidence>
<dbReference type="UniPathway" id="UPA00079"/>
<dbReference type="AlphaFoldDB" id="A0A3S4SH83"/>
<keyword evidence="3 4" id="KW-0456">Lyase</keyword>
<keyword evidence="7" id="KW-1185">Reference proteome</keyword>
<keyword evidence="2 4" id="KW-0460">Magnesium</keyword>
<dbReference type="Pfam" id="PF18374">
    <property type="entry name" value="Enolase_like_N"/>
    <property type="match status" value="1"/>
</dbReference>
<accession>A0A3S4SH83</accession>
<dbReference type="CDD" id="cd03320">
    <property type="entry name" value="OSBS"/>
    <property type="match status" value="1"/>
</dbReference>
<dbReference type="Gene3D" id="3.20.20.120">
    <property type="entry name" value="Enolase-like C-terminal domain"/>
    <property type="match status" value="1"/>
</dbReference>
<feature type="binding site" evidence="4">
    <location>
        <position position="175"/>
    </location>
    <ligand>
        <name>Mg(2+)</name>
        <dbReference type="ChEBI" id="CHEBI:18420"/>
    </ligand>
</feature>
<comment type="similarity">
    <text evidence="4">Belongs to the mandelate racemase/muconate lactonizing enzyme family. MenC type 1 subfamily.</text>
</comment>
<dbReference type="InterPro" id="IPR029065">
    <property type="entry name" value="Enolase_C-like"/>
</dbReference>
<dbReference type="GO" id="GO:0009234">
    <property type="term" value="P:menaquinone biosynthetic process"/>
    <property type="evidence" value="ECO:0007669"/>
    <property type="project" value="UniProtKB-UniRule"/>
</dbReference>
<gene>
    <name evidence="6" type="primary">ykfB</name>
    <name evidence="4" type="synonym">menC</name>
    <name evidence="6" type="ORF">NCTC11923_02640</name>
</gene>
<dbReference type="SFLD" id="SFLDS00001">
    <property type="entry name" value="Enolase"/>
    <property type="match status" value="1"/>
</dbReference>
<dbReference type="NCBIfam" id="NF002782">
    <property type="entry name" value="PRK02901.1"/>
    <property type="match status" value="1"/>
</dbReference>
<evidence type="ECO:0000259" key="5">
    <source>
        <dbReference type="SMART" id="SM00922"/>
    </source>
</evidence>
<keyword evidence="1 4" id="KW-0479">Metal-binding</keyword>
<feature type="domain" description="Mandelate racemase/muconate lactonizing enzyme C-terminal" evidence="5">
    <location>
        <begin position="123"/>
        <end position="222"/>
    </location>
</feature>